<dbReference type="CDD" id="cd01129">
    <property type="entry name" value="PulE-GspE-like"/>
    <property type="match status" value="1"/>
</dbReference>
<dbReference type="RefSeq" id="WP_075079568.1">
    <property type="nucleotide sequence ID" value="NZ_BDCO01000002.1"/>
</dbReference>
<dbReference type="SMART" id="SM00382">
    <property type="entry name" value="AAA"/>
    <property type="match status" value="1"/>
</dbReference>
<dbReference type="Gene3D" id="3.40.50.300">
    <property type="entry name" value="P-loop containing nucleotide triphosphate hydrolases"/>
    <property type="match status" value="1"/>
</dbReference>
<keyword evidence="6" id="KW-1185">Reference proteome</keyword>
<dbReference type="InterPro" id="IPR007831">
    <property type="entry name" value="T2SS_GspE_N"/>
</dbReference>
<evidence type="ECO:0000256" key="3">
    <source>
        <dbReference type="ARBA" id="ARBA00022840"/>
    </source>
</evidence>
<evidence type="ECO:0000256" key="2">
    <source>
        <dbReference type="ARBA" id="ARBA00022741"/>
    </source>
</evidence>
<dbReference type="InterPro" id="IPR001482">
    <property type="entry name" value="T2SS/T4SS_dom"/>
</dbReference>
<reference evidence="6" key="1">
    <citation type="journal article" date="2017" name="Genome Announc.">
        <title>Draft Genome Sequence of Terrimicrobium sacchariphilum NM-5T, a Facultative Anaerobic Soil Bacterium of the Class Spartobacteria.</title>
        <authorList>
            <person name="Qiu Y.L."/>
            <person name="Tourlousse D.M."/>
            <person name="Matsuura N."/>
            <person name="Ohashi A."/>
            <person name="Sekiguchi Y."/>
        </authorList>
    </citation>
    <scope>NUCLEOTIDE SEQUENCE [LARGE SCALE GENOMIC DNA]</scope>
    <source>
        <strain evidence="6">NM-5</strain>
    </source>
</reference>
<dbReference type="InterPro" id="IPR003593">
    <property type="entry name" value="AAA+_ATPase"/>
</dbReference>
<protein>
    <submittedName>
        <fullName evidence="5">General secretion pathway protein E</fullName>
    </submittedName>
</protein>
<dbReference type="PANTHER" id="PTHR30258:SF1">
    <property type="entry name" value="PROTEIN TRANSPORT PROTEIN HOFB HOMOLOG"/>
    <property type="match status" value="1"/>
</dbReference>
<dbReference type="GO" id="GO:0005886">
    <property type="term" value="C:plasma membrane"/>
    <property type="evidence" value="ECO:0007669"/>
    <property type="project" value="TreeGrafter"/>
</dbReference>
<evidence type="ECO:0000313" key="5">
    <source>
        <dbReference type="EMBL" id="GAT33887.1"/>
    </source>
</evidence>
<dbReference type="PANTHER" id="PTHR30258">
    <property type="entry name" value="TYPE II SECRETION SYSTEM PROTEIN GSPE-RELATED"/>
    <property type="match status" value="1"/>
</dbReference>
<dbReference type="GO" id="GO:0016887">
    <property type="term" value="F:ATP hydrolysis activity"/>
    <property type="evidence" value="ECO:0007669"/>
    <property type="project" value="TreeGrafter"/>
</dbReference>
<keyword evidence="3" id="KW-0067">ATP-binding</keyword>
<dbReference type="Pfam" id="PF05157">
    <property type="entry name" value="MshEN"/>
    <property type="match status" value="1"/>
</dbReference>
<evidence type="ECO:0000313" key="6">
    <source>
        <dbReference type="Proteomes" id="UP000076023"/>
    </source>
</evidence>
<dbReference type="SUPFAM" id="SSF160246">
    <property type="entry name" value="EspE N-terminal domain-like"/>
    <property type="match status" value="1"/>
</dbReference>
<dbReference type="FunFam" id="3.30.450.90:FF:000001">
    <property type="entry name" value="Type II secretion system ATPase GspE"/>
    <property type="match status" value="1"/>
</dbReference>
<dbReference type="FunCoup" id="A0A146GAR5">
    <property type="interactions" value="258"/>
</dbReference>
<dbReference type="Gene3D" id="3.30.450.90">
    <property type="match status" value="1"/>
</dbReference>
<dbReference type="InterPro" id="IPR037257">
    <property type="entry name" value="T2SS_E_N_sf"/>
</dbReference>
<sequence length="556" mass="61026">MAHNEDYIVEILQDVGLITGSQLEDARANASDGNVLKALVDAGVLTQEDITRTLAAQNGMEFVDLASVAPPPDVLEIVKVDDARRYRAVPVALHEDTLVVAVSDPLDMQTMDDLSFVLNRDVEYVCATPDAIAKAIQDFYGTGDENAGQDDTMFLGDSGDIETTEGDAPIIKMVSMLLLEAYNNRASDIHLEPLETKFRVRFRIDGVLQEMQSPPKKLHSAIISRLKIMSGSMSIAEKRIPQDGRIQVKLGQKALDLRVSSIPTVHGESIVMRILDKTSLMLGLPDLGFLSDDQLKFERLINLPDGILLVTGPTGSGKTTTLYASLHYMNKPDRKIITVEDPVEYQLSGINQVPVNSEIGMTFPAALRSILRQAPNIIMIGEIRDLETASIAINASLTGHLVLSTLHTNDAPGAIARLVDIGIKPFLVSSSVRAALAQRLVRRLCPNCKQPTELTEYESRTLRIDPGQLAESSVMKPHGCESCRGKGYKGRRGIFELFQIDDEVRHMIINNATTVQLRARARELGMRTLREDGIRKVLSGMTTAEEVITTTMTDSD</sequence>
<keyword evidence="2" id="KW-0547">Nucleotide-binding</keyword>
<dbReference type="STRING" id="690879.TSACC_22308"/>
<dbReference type="OrthoDB" id="9773102at2"/>
<dbReference type="AlphaFoldDB" id="A0A146GAR5"/>
<comment type="caution">
    <text evidence="5">The sequence shown here is derived from an EMBL/GenBank/DDBJ whole genome shotgun (WGS) entry which is preliminary data.</text>
</comment>
<dbReference type="InterPro" id="IPR027417">
    <property type="entry name" value="P-loop_NTPase"/>
</dbReference>
<dbReference type="FunFam" id="3.30.300.160:FF:000002">
    <property type="entry name" value="Type II secretion system protein E"/>
    <property type="match status" value="1"/>
</dbReference>
<dbReference type="Pfam" id="PF00437">
    <property type="entry name" value="T2SSE"/>
    <property type="match status" value="1"/>
</dbReference>
<dbReference type="SUPFAM" id="SSF52540">
    <property type="entry name" value="P-loop containing nucleoside triphosphate hydrolases"/>
    <property type="match status" value="1"/>
</dbReference>
<evidence type="ECO:0000256" key="1">
    <source>
        <dbReference type="ARBA" id="ARBA00006611"/>
    </source>
</evidence>
<proteinExistence type="inferred from homology"/>
<comment type="similarity">
    <text evidence="1">Belongs to the GSP E family.</text>
</comment>
<dbReference type="Gene3D" id="3.30.300.160">
    <property type="entry name" value="Type II secretion system, protein E, N-terminal domain"/>
    <property type="match status" value="1"/>
</dbReference>
<feature type="domain" description="AAA+ ATPase" evidence="4">
    <location>
        <begin position="304"/>
        <end position="427"/>
    </location>
</feature>
<gene>
    <name evidence="5" type="ORF">TSACC_22308</name>
</gene>
<dbReference type="Proteomes" id="UP000076023">
    <property type="component" value="Unassembled WGS sequence"/>
</dbReference>
<name>A0A146GAR5_TERSA</name>
<dbReference type="InParanoid" id="A0A146GAR5"/>
<accession>A0A146GAR5</accession>
<dbReference type="FunFam" id="3.40.50.300:FF:000398">
    <property type="entry name" value="Type IV pilus assembly ATPase PilB"/>
    <property type="match status" value="1"/>
</dbReference>
<evidence type="ECO:0000259" key="4">
    <source>
        <dbReference type="SMART" id="SM00382"/>
    </source>
</evidence>
<dbReference type="EMBL" id="BDCO01000002">
    <property type="protein sequence ID" value="GAT33887.1"/>
    <property type="molecule type" value="Genomic_DNA"/>
</dbReference>
<organism evidence="5 6">
    <name type="scientific">Terrimicrobium sacchariphilum</name>
    <dbReference type="NCBI Taxonomy" id="690879"/>
    <lineage>
        <taxon>Bacteria</taxon>
        <taxon>Pseudomonadati</taxon>
        <taxon>Verrucomicrobiota</taxon>
        <taxon>Terrimicrobiia</taxon>
        <taxon>Terrimicrobiales</taxon>
        <taxon>Terrimicrobiaceae</taxon>
        <taxon>Terrimicrobium</taxon>
    </lineage>
</organism>
<dbReference type="GO" id="GO:0005524">
    <property type="term" value="F:ATP binding"/>
    <property type="evidence" value="ECO:0007669"/>
    <property type="project" value="UniProtKB-KW"/>
</dbReference>